<dbReference type="RefSeq" id="WP_167935322.1">
    <property type="nucleotide sequence ID" value="NZ_JAAVJB010000290.1"/>
</dbReference>
<feature type="region of interest" description="Disordered" evidence="1">
    <location>
        <begin position="167"/>
        <end position="251"/>
    </location>
</feature>
<dbReference type="EMBL" id="JAAVJB010000290">
    <property type="protein sequence ID" value="NJP68844.1"/>
    <property type="molecule type" value="Genomic_DNA"/>
</dbReference>
<reference evidence="3 4" key="1">
    <citation type="submission" date="2020-03" db="EMBL/GenBank/DDBJ databases">
        <title>Draft genome of Streptomyces sp. ventii, isolated from the Axial Seamount in the Pacific Ocean, and resequencing of the two type strains Streptomyces lonarensis strain NCL 716 and Streptomyces bohaiensis strain 11A07.</title>
        <authorList>
            <person name="Loughran R.M."/>
            <person name="Pfannmuller K.M."/>
            <person name="Wasson B.J."/>
            <person name="Deadmond M.C."/>
            <person name="Paddock B.E."/>
            <person name="Koyack M.J."/>
            <person name="Gallegos D.A."/>
            <person name="Mitchell E.A."/>
            <person name="Ushijima B."/>
            <person name="Saw J.H."/>
            <person name="Mcphail K.L."/>
            <person name="Videau P."/>
        </authorList>
    </citation>
    <scope>NUCLEOTIDE SEQUENCE [LARGE SCALE GENOMIC DNA]</scope>
    <source>
        <strain evidence="4">5675061</strain>
    </source>
</reference>
<dbReference type="Proteomes" id="UP000746503">
    <property type="component" value="Unassembled WGS sequence"/>
</dbReference>
<comment type="caution">
    <text evidence="3">The sequence shown here is derived from an EMBL/GenBank/DDBJ whole genome shotgun (WGS) entry which is preliminary data.</text>
</comment>
<evidence type="ECO:0008006" key="5">
    <source>
        <dbReference type="Google" id="ProtNLM"/>
    </source>
</evidence>
<feature type="compositionally biased region" description="Low complexity" evidence="1">
    <location>
        <begin position="220"/>
        <end position="251"/>
    </location>
</feature>
<evidence type="ECO:0000256" key="1">
    <source>
        <dbReference type="SAM" id="MobiDB-lite"/>
    </source>
</evidence>
<dbReference type="PANTHER" id="PTHR41775">
    <property type="entry name" value="SECRETED PROTEIN-RELATED"/>
    <property type="match status" value="1"/>
</dbReference>
<dbReference type="PANTHER" id="PTHR41775:SF1">
    <property type="entry name" value="PEPTIDASE M6-LIKE DOMAIN-CONTAINING PROTEIN"/>
    <property type="match status" value="1"/>
</dbReference>
<name>A0ABX1AP43_9ACTN</name>
<dbReference type="SUPFAM" id="SSF55486">
    <property type="entry name" value="Metalloproteases ('zincins'), catalytic domain"/>
    <property type="match status" value="1"/>
</dbReference>
<sequence>MQRIPGRRAAVAVGGSLALALSQSPGMAIALPGIPSVVAGSVAEARECAVPGVGPGLHSGIPTPSGYSPTRGTVSALTLFVDFPDAEAQITTEARLAEFFPATSEYFAESSYGALDYRPAPVHGWLRMPQPFEAYGIDRGVGWHPGDAQGYNRLMHDIVAALERAAGDGGADGEGRDGRPDGTPVRDTTAAGDGRADNPAPNSPTSVDHPAPAGDRSDSTGDTASTGDTGTTTDGADAPRSAGAAAPAPAGLNGRGVELDAADVDFSAHDLVNILTAPNAGPPAVEKVLSVSFPGRPLIPTDTGPLHNVSFIWSSQPGHTPHRVLVHENGHAFGLPDLYWTGEGPSPELTGHWDVMEQDWGPSNDILAWHKWKMGWLTDSEVDCVPGPGVTEHTVTPLGAPGAERAGGVDGVPRAAAGQGAGVAGTGVAAAPGATGTDTRLVTVPLGPTEVLTLEVRVESGLDEAVCRPGVLIARVDTHRPSGEGPVRVVDATPGSDGCLTLPDPQVTPGLSDAPHRPGDVFHDEHAGVSVEVTDADADGRHTVRVTRR</sequence>
<gene>
    <name evidence="3" type="ORF">HCJ92_21765</name>
</gene>
<protein>
    <recommendedName>
        <fullName evidence="5">M6 family metalloprotease domain-containing protein</fullName>
    </recommendedName>
</protein>
<feature type="chain" id="PRO_5045421620" description="M6 family metalloprotease domain-containing protein" evidence="2">
    <location>
        <begin position="31"/>
        <end position="549"/>
    </location>
</feature>
<evidence type="ECO:0000313" key="3">
    <source>
        <dbReference type="EMBL" id="NJP68844.1"/>
    </source>
</evidence>
<keyword evidence="2" id="KW-0732">Signal</keyword>
<proteinExistence type="predicted"/>
<keyword evidence="4" id="KW-1185">Reference proteome</keyword>
<organism evidence="3 4">
    <name type="scientific">Streptomyces spiramenti</name>
    <dbReference type="NCBI Taxonomy" id="2720606"/>
    <lineage>
        <taxon>Bacteria</taxon>
        <taxon>Bacillati</taxon>
        <taxon>Actinomycetota</taxon>
        <taxon>Actinomycetes</taxon>
        <taxon>Kitasatosporales</taxon>
        <taxon>Streptomycetaceae</taxon>
        <taxon>Streptomyces</taxon>
    </lineage>
</organism>
<accession>A0ABX1AP43</accession>
<evidence type="ECO:0000313" key="4">
    <source>
        <dbReference type="Proteomes" id="UP000746503"/>
    </source>
</evidence>
<feature type="signal peptide" evidence="2">
    <location>
        <begin position="1"/>
        <end position="30"/>
    </location>
</feature>
<evidence type="ECO:0000256" key="2">
    <source>
        <dbReference type="SAM" id="SignalP"/>
    </source>
</evidence>